<gene>
    <name evidence="3 4 5 6 7 8 9" type="primary">LOC106159500</name>
</gene>
<dbReference type="AlphaFoldDB" id="A0A1S3HZ06"/>
<dbReference type="Gene3D" id="1.20.5.990">
    <property type="entry name" value="Nemo cc2-lz domain - 1d5 darpin complex"/>
    <property type="match status" value="1"/>
</dbReference>
<evidence type="ECO:0000313" key="2">
    <source>
        <dbReference type="Proteomes" id="UP000085678"/>
    </source>
</evidence>
<dbReference type="GeneID" id="106159500"/>
<keyword evidence="2" id="KW-1185">Reference proteome</keyword>
<dbReference type="RefSeq" id="XP_013391258.1">
    <property type="nucleotide sequence ID" value="XM_013535804.2"/>
</dbReference>
<keyword evidence="1" id="KW-0175">Coiled coil</keyword>
<dbReference type="GO" id="GO:0000281">
    <property type="term" value="P:mitotic cytokinesis"/>
    <property type="evidence" value="ECO:0007669"/>
    <property type="project" value="InterPro"/>
</dbReference>
<evidence type="ECO:0000313" key="4">
    <source>
        <dbReference type="RefSeq" id="XP_013391253.1"/>
    </source>
</evidence>
<evidence type="ECO:0000313" key="6">
    <source>
        <dbReference type="RefSeq" id="XP_013391255.1"/>
    </source>
</evidence>
<reference evidence="3 4" key="1">
    <citation type="submission" date="2025-04" db="UniProtKB">
        <authorList>
            <consortium name="RefSeq"/>
        </authorList>
    </citation>
    <scope>IDENTIFICATION</scope>
    <source>
        <tissue evidence="3 4">Gonads</tissue>
    </source>
</reference>
<dbReference type="OrthoDB" id="6066489at2759"/>
<dbReference type="PANTHER" id="PTHR31838:SF1">
    <property type="entry name" value="CENTROSOMAL PROTEIN OF 55 KDA"/>
    <property type="match status" value="1"/>
</dbReference>
<evidence type="ECO:0000313" key="8">
    <source>
        <dbReference type="RefSeq" id="XP_013391257.1"/>
    </source>
</evidence>
<accession>A0A1S3HZ06</accession>
<dbReference type="RefSeq" id="XP_013391255.1">
    <property type="nucleotide sequence ID" value="XM_013535801.2"/>
</dbReference>
<name>A0A1S3HZ06_LINAN</name>
<dbReference type="GO" id="GO:0051896">
    <property type="term" value="P:regulation of phosphatidylinositol 3-kinase/protein kinase B signal transduction"/>
    <property type="evidence" value="ECO:0007669"/>
    <property type="project" value="InterPro"/>
</dbReference>
<dbReference type="InterPro" id="IPR038926">
    <property type="entry name" value="CEP55"/>
</dbReference>
<dbReference type="Gene3D" id="1.20.5.1180">
    <property type="entry name" value="Geminin coiled-coil domain"/>
    <property type="match status" value="1"/>
</dbReference>
<dbReference type="RefSeq" id="XP_013391252.1">
    <property type="nucleotide sequence ID" value="XM_013535798.2"/>
</dbReference>
<dbReference type="KEGG" id="lak:106159500"/>
<feature type="coiled-coil region" evidence="1">
    <location>
        <begin position="427"/>
        <end position="454"/>
    </location>
</feature>
<dbReference type="Proteomes" id="UP000085678">
    <property type="component" value="Unplaced"/>
</dbReference>
<feature type="coiled-coil region" evidence="1">
    <location>
        <begin position="310"/>
        <end position="393"/>
    </location>
</feature>
<evidence type="ECO:0000313" key="5">
    <source>
        <dbReference type="RefSeq" id="XP_013391254.1"/>
    </source>
</evidence>
<proteinExistence type="predicted"/>
<evidence type="ECO:0000313" key="3">
    <source>
        <dbReference type="RefSeq" id="XP_013391252.1"/>
    </source>
</evidence>
<evidence type="ECO:0000313" key="7">
    <source>
        <dbReference type="RefSeq" id="XP_013391256.1"/>
    </source>
</evidence>
<evidence type="ECO:0000256" key="1">
    <source>
        <dbReference type="SAM" id="Coils"/>
    </source>
</evidence>
<protein>
    <submittedName>
        <fullName evidence="3 4">Centrosomal protein of 55 kDa-like</fullName>
    </submittedName>
</protein>
<dbReference type="RefSeq" id="XP_013391254.1">
    <property type="nucleotide sequence ID" value="XM_013535800.2"/>
</dbReference>
<dbReference type="RefSeq" id="XP_013391256.1">
    <property type="nucleotide sequence ID" value="XM_013535802.2"/>
</dbReference>
<dbReference type="RefSeq" id="XP_013391257.1">
    <property type="nucleotide sequence ID" value="XM_013535803.2"/>
</dbReference>
<dbReference type="RefSeq" id="XP_013391253.1">
    <property type="nucleotide sequence ID" value="XM_013535799.2"/>
</dbReference>
<organism evidence="2 6">
    <name type="scientific">Lingula anatina</name>
    <name type="common">Brachiopod</name>
    <name type="synonym">Lingula unguis</name>
    <dbReference type="NCBI Taxonomy" id="7574"/>
    <lineage>
        <taxon>Eukaryota</taxon>
        <taxon>Metazoa</taxon>
        <taxon>Spiralia</taxon>
        <taxon>Lophotrochozoa</taxon>
        <taxon>Brachiopoda</taxon>
        <taxon>Linguliformea</taxon>
        <taxon>Lingulata</taxon>
        <taxon>Lingulida</taxon>
        <taxon>Linguloidea</taxon>
        <taxon>Lingulidae</taxon>
        <taxon>Lingula</taxon>
    </lineage>
</organism>
<evidence type="ECO:0000313" key="9">
    <source>
        <dbReference type="RefSeq" id="XP_013391258.1"/>
    </source>
</evidence>
<dbReference type="PANTHER" id="PTHR31838">
    <property type="entry name" value="CENTROSOMAL PROTEIN OF 55 KDA"/>
    <property type="match status" value="1"/>
</dbReference>
<sequence>MIFASRTLHFTYSSQTLQGFIFCCAFWSSLKMSDEHQICLSNGTQHYLNTEKENNSVYVEIPLSSAVNKAATPEFSVQTGASRRRRNLEKDINLVTAGLGSRNYATSSQGQSGFQEGVYATAPGNCLYPGLTVPVESALMTSQLAGGETLDDSLLSPHLPNGFENSENSAGFSELSLASTENSVDCCDLNCSRKLKELKQRTQKLEHLVSSYRRLYSTTEDEKLQEISRLQKLLKEKSKSVHISSEEVERLRTSLSETIQQCQSLQCKINSSEICPEATAEVIRLRQKLNDAVEANKRWQIYNSQREQFVNQTIQNVSILESELQRLRTRPALSEEQQREFDQVLLNSKRKVEEAQASKEKLEDEMLIMRKRLQQKNEEVQRLSEQLRERVSLTHRRPPHPGHPGHSEESDQLAVLKMQVRACTEDFEAERADREAAQAKVVELQKQLQYCRSRRVGLTARGPAASPLTENVETDSLTGVNIDELNLQNNTNGNSFNSGGDVTVVMEGNNPQMNLSQHNGVPESFVDNEPRQNGGLLRCPKCWKQYSQTRSAELLEHIEVCTV</sequence>